<keyword evidence="4" id="KW-0274">FAD</keyword>
<feature type="domain" description="FAD/NAD(P)-binding" evidence="8">
    <location>
        <begin position="1"/>
        <end position="309"/>
    </location>
</feature>
<keyword evidence="10" id="KW-1185">Reference proteome</keyword>
<evidence type="ECO:0000256" key="6">
    <source>
        <dbReference type="ARBA" id="ARBA00023284"/>
    </source>
</evidence>
<comment type="caution">
    <text evidence="9">The sequence shown here is derived from an EMBL/GenBank/DDBJ whole genome shotgun (WGS) entry which is preliminary data.</text>
</comment>
<proteinExistence type="inferred from homology"/>
<sequence>MNIVIIGGDAAGMSAAMQIVRAQPKWQITVLEKGAIYSYGQCGLPYYIGGIIKSHNELIVRAREVFQDRYGIDARIYHEVKEINHKKQRVIGTYHEGNSAKNFSLPYDKLIVASGASPVMPPFTGKNLAGIHVLKTIPDAQKIIDELTSNVLNVTVIGAGYIGLEVTENLVASGRKVTLIDAADQIGSSIYESDISEKIKQEAVKNGAEVLLSTSVSGFEGDGQVERVITDNGPLETDMVIVAAGIKPNTDFFTNTDIHLHQSGAIVVNPYMETTLPHVYAAGDCATHYHRLKQRDDYIPLGTHANKQGRIAGANVAGNRKAFKGVVGSAIVKFFDVTIGKTGLNEKEATELGIACCKLSYTTTTHASYYPGNNQLFIHMIKNRDTDVLLGVQAVGAIGVDKRIDVAATALYHEMTTEDLENLDLSYAPPFNSTWDPIQQGARRL</sequence>
<organism evidence="9 10">
    <name type="scientific">Salipaludibacillus agaradhaerens</name>
    <name type="common">Bacillus agaradhaerens</name>
    <dbReference type="NCBI Taxonomy" id="76935"/>
    <lineage>
        <taxon>Bacteria</taxon>
        <taxon>Bacillati</taxon>
        <taxon>Bacillota</taxon>
        <taxon>Bacilli</taxon>
        <taxon>Bacillales</taxon>
        <taxon>Bacillaceae</taxon>
    </lineage>
</organism>
<dbReference type="AlphaFoldDB" id="A0A9Q4B517"/>
<keyword evidence="6" id="KW-0676">Redox-active center</keyword>
<dbReference type="Gene3D" id="3.50.50.60">
    <property type="entry name" value="FAD/NAD(P)-binding domain"/>
    <property type="match status" value="2"/>
</dbReference>
<evidence type="ECO:0000313" key="9">
    <source>
        <dbReference type="EMBL" id="MCR6098573.1"/>
    </source>
</evidence>
<gene>
    <name evidence="9" type="ORF">HXA33_18870</name>
</gene>
<dbReference type="RefSeq" id="WP_257822980.1">
    <property type="nucleotide sequence ID" value="NZ_JABXYM010000002.1"/>
</dbReference>
<dbReference type="GO" id="GO:0016491">
    <property type="term" value="F:oxidoreductase activity"/>
    <property type="evidence" value="ECO:0007669"/>
    <property type="project" value="UniProtKB-KW"/>
</dbReference>
<dbReference type="InterPro" id="IPR050260">
    <property type="entry name" value="FAD-bd_OxRdtase"/>
</dbReference>
<keyword evidence="3" id="KW-0285">Flavoprotein</keyword>
<dbReference type="Pfam" id="PF07992">
    <property type="entry name" value="Pyr_redox_2"/>
    <property type="match status" value="1"/>
</dbReference>
<dbReference type="PRINTS" id="PR00411">
    <property type="entry name" value="PNDRDTASEI"/>
</dbReference>
<protein>
    <submittedName>
        <fullName evidence="9">FAD-dependent oxidoreductase</fullName>
    </submittedName>
</protein>
<feature type="domain" description="Pyridine nucleotide-disulphide oxidoreductase dimerisation" evidence="7">
    <location>
        <begin position="330"/>
        <end position="433"/>
    </location>
</feature>
<accession>A0A9Q4B517</accession>
<evidence type="ECO:0000259" key="8">
    <source>
        <dbReference type="Pfam" id="PF07992"/>
    </source>
</evidence>
<evidence type="ECO:0000259" key="7">
    <source>
        <dbReference type="Pfam" id="PF02852"/>
    </source>
</evidence>
<dbReference type="PANTHER" id="PTHR43429:SF1">
    <property type="entry name" value="NAD(P)H SULFUR OXIDOREDUCTASE (COA-DEPENDENT)"/>
    <property type="match status" value="1"/>
</dbReference>
<dbReference type="PRINTS" id="PR00368">
    <property type="entry name" value="FADPNR"/>
</dbReference>
<dbReference type="SUPFAM" id="SSF51905">
    <property type="entry name" value="FAD/NAD(P)-binding domain"/>
    <property type="match status" value="1"/>
</dbReference>
<dbReference type="Proteomes" id="UP001057753">
    <property type="component" value="Unassembled WGS sequence"/>
</dbReference>
<name>A0A9Q4B517_SALAG</name>
<evidence type="ECO:0000256" key="1">
    <source>
        <dbReference type="ARBA" id="ARBA00001974"/>
    </source>
</evidence>
<comment type="cofactor">
    <cofactor evidence="1">
        <name>FAD</name>
        <dbReference type="ChEBI" id="CHEBI:57692"/>
    </cofactor>
</comment>
<keyword evidence="5" id="KW-0560">Oxidoreductase</keyword>
<evidence type="ECO:0000256" key="4">
    <source>
        <dbReference type="ARBA" id="ARBA00022827"/>
    </source>
</evidence>
<dbReference type="PANTHER" id="PTHR43429">
    <property type="entry name" value="PYRIDINE NUCLEOTIDE-DISULFIDE OXIDOREDUCTASE DOMAIN-CONTAINING"/>
    <property type="match status" value="1"/>
</dbReference>
<evidence type="ECO:0000313" key="10">
    <source>
        <dbReference type="Proteomes" id="UP001057753"/>
    </source>
</evidence>
<dbReference type="InterPro" id="IPR036188">
    <property type="entry name" value="FAD/NAD-bd_sf"/>
</dbReference>
<evidence type="ECO:0000256" key="5">
    <source>
        <dbReference type="ARBA" id="ARBA00023002"/>
    </source>
</evidence>
<dbReference type="InterPro" id="IPR016156">
    <property type="entry name" value="FAD/NAD-linked_Rdtase_dimer_sf"/>
</dbReference>
<reference evidence="9" key="1">
    <citation type="submission" date="2020-06" db="EMBL/GenBank/DDBJ databases">
        <title>Insight into the genomes of haloalkaliphilic bacilli from Kenyan soda lakes.</title>
        <authorList>
            <person name="Mwirichia R."/>
            <person name="Villamizar G.C."/>
            <person name="Poehlein A."/>
            <person name="Mugweru J."/>
            <person name="Kipnyargis A."/>
            <person name="Kiplimo D."/>
            <person name="Orwa P."/>
            <person name="Daniel R."/>
        </authorList>
    </citation>
    <scope>NUCLEOTIDE SEQUENCE</scope>
    <source>
        <strain evidence="9">B1096_S55</strain>
    </source>
</reference>
<dbReference type="InterPro" id="IPR004099">
    <property type="entry name" value="Pyr_nucl-diS_OxRdtase_dimer"/>
</dbReference>
<dbReference type="InterPro" id="IPR023753">
    <property type="entry name" value="FAD/NAD-binding_dom"/>
</dbReference>
<dbReference type="Pfam" id="PF02852">
    <property type="entry name" value="Pyr_redox_dim"/>
    <property type="match status" value="1"/>
</dbReference>
<evidence type="ECO:0000256" key="3">
    <source>
        <dbReference type="ARBA" id="ARBA00022630"/>
    </source>
</evidence>
<comment type="similarity">
    <text evidence="2">Belongs to the class-III pyridine nucleotide-disulfide oxidoreductase family.</text>
</comment>
<dbReference type="SUPFAM" id="SSF55424">
    <property type="entry name" value="FAD/NAD-linked reductases, dimerisation (C-terminal) domain"/>
    <property type="match status" value="1"/>
</dbReference>
<evidence type="ECO:0000256" key="2">
    <source>
        <dbReference type="ARBA" id="ARBA00009130"/>
    </source>
</evidence>
<dbReference type="EMBL" id="JABXYM010000002">
    <property type="protein sequence ID" value="MCR6098573.1"/>
    <property type="molecule type" value="Genomic_DNA"/>
</dbReference>